<evidence type="ECO:0000256" key="2">
    <source>
        <dbReference type="ARBA" id="ARBA00001946"/>
    </source>
</evidence>
<keyword evidence="9" id="KW-0378">Hydrolase</keyword>
<dbReference type="InterPro" id="IPR023214">
    <property type="entry name" value="HAD_sf"/>
</dbReference>
<comment type="caution">
    <text evidence="11">The sequence shown here is derived from an EMBL/GenBank/DDBJ whole genome shotgun (WGS) entry which is preliminary data.</text>
</comment>
<keyword evidence="11" id="KW-0548">Nucleotidyltransferase</keyword>
<dbReference type="InterPro" id="IPR010023">
    <property type="entry name" value="KdsC_fam"/>
</dbReference>
<dbReference type="SFLD" id="SFLDS00003">
    <property type="entry name" value="Haloacid_Dehalogenase"/>
    <property type="match status" value="1"/>
</dbReference>
<reference evidence="12" key="1">
    <citation type="journal article" date="2019" name="Int. J. Syst. Evol. Microbiol.">
        <title>The Global Catalogue of Microorganisms (GCM) 10K type strain sequencing project: providing services to taxonomists for standard genome sequencing and annotation.</title>
        <authorList>
            <consortium name="The Broad Institute Genomics Platform"/>
            <consortium name="The Broad Institute Genome Sequencing Center for Infectious Disease"/>
            <person name="Wu L."/>
            <person name="Ma J."/>
        </authorList>
    </citation>
    <scope>NUCLEOTIDE SEQUENCE [LARGE SCALE GENOMIC DNA]</scope>
    <source>
        <strain evidence="12">CGMCC 1.10832</strain>
    </source>
</reference>
<protein>
    <recommendedName>
        <fullName evidence="7">N-acylneuraminate cytidylyltransferase</fullName>
        <ecNumber evidence="7">2.7.7.43</ecNumber>
    </recommendedName>
</protein>
<keyword evidence="11" id="KW-0808">Transferase</keyword>
<dbReference type="NCBIfam" id="TIGR01670">
    <property type="entry name" value="KdsC-phosphatas"/>
    <property type="match status" value="1"/>
</dbReference>
<dbReference type="SUPFAM" id="SSF53448">
    <property type="entry name" value="Nucleotide-diphospho-sugar transferases"/>
    <property type="match status" value="1"/>
</dbReference>
<evidence type="ECO:0000256" key="7">
    <source>
        <dbReference type="ARBA" id="ARBA00012491"/>
    </source>
</evidence>
<comment type="pathway">
    <text evidence="3">Amino-sugar metabolism; N-acetylneuraminate metabolism.</text>
</comment>
<evidence type="ECO:0000256" key="4">
    <source>
        <dbReference type="ARBA" id="ARBA00005893"/>
    </source>
</evidence>
<dbReference type="SFLD" id="SFLDG01136">
    <property type="entry name" value="C1.6:_Phosphoserine_Phosphatas"/>
    <property type="match status" value="1"/>
</dbReference>
<dbReference type="EC" id="2.7.7.43" evidence="7"/>
<dbReference type="Gene3D" id="3.90.550.10">
    <property type="entry name" value="Spore Coat Polysaccharide Biosynthesis Protein SpsA, Chain A"/>
    <property type="match status" value="1"/>
</dbReference>
<accession>A0ABQ1M030</accession>
<comment type="subunit">
    <text evidence="6">Homotetramer.</text>
</comment>
<dbReference type="InterPro" id="IPR050793">
    <property type="entry name" value="CMP-NeuNAc_synthase"/>
</dbReference>
<dbReference type="Pfam" id="PF08282">
    <property type="entry name" value="Hydrolase_3"/>
    <property type="match status" value="1"/>
</dbReference>
<sequence>MKKIAFIPVRGGSKSIPLKNIKLLNGKPLVYYITAALQESDSIDEIIVATDSTAIANVVRGFHLSKVKIYHRKEENAADHSSTESVILEYIQEANVSSDTIFILAQATSPFTKAVDFDQALKLYQNGNYDSLLTCARIKRFFWDRNGQPINYDYKNRPRRQDFEGDLIENGAFYINTVANIIKDKNRLSGKIGIYEMPEYTQLEIDEPWDWQLAEQLILKYNNLPSEDKKLIKLVLSDVDGVLTDAGMYYSENGDELKKFSTYDGKGFELLRVRGIKTGIITAEDVALNRKRAKKLQLDFEFHGIKDKASQLKSIIKETGISADEIAYIGDDLNDEEVLKTVGVAACPANSISRIKEIPNIIKLQKSGGQGAFREFVDEHILKNFI</sequence>
<evidence type="ECO:0000256" key="6">
    <source>
        <dbReference type="ARBA" id="ARBA00011881"/>
    </source>
</evidence>
<dbReference type="RefSeq" id="WP_188462301.1">
    <property type="nucleotide sequence ID" value="NZ_BAABHU010000005.1"/>
</dbReference>
<dbReference type="Proteomes" id="UP000636010">
    <property type="component" value="Unassembled WGS sequence"/>
</dbReference>
<dbReference type="PANTHER" id="PTHR21485">
    <property type="entry name" value="HAD SUPERFAMILY MEMBERS CMAS AND KDSC"/>
    <property type="match status" value="1"/>
</dbReference>
<proteinExistence type="inferred from homology"/>
<keyword evidence="10" id="KW-0460">Magnesium</keyword>
<evidence type="ECO:0000256" key="8">
    <source>
        <dbReference type="ARBA" id="ARBA00022723"/>
    </source>
</evidence>
<dbReference type="InterPro" id="IPR003329">
    <property type="entry name" value="Cytidylyl_trans"/>
</dbReference>
<evidence type="ECO:0000256" key="5">
    <source>
        <dbReference type="ARBA" id="ARBA00010726"/>
    </source>
</evidence>
<evidence type="ECO:0000256" key="1">
    <source>
        <dbReference type="ARBA" id="ARBA00001862"/>
    </source>
</evidence>
<dbReference type="CDD" id="cd02513">
    <property type="entry name" value="CMP-NeuAc_Synthase"/>
    <property type="match status" value="1"/>
</dbReference>
<name>A0ABQ1M030_9BACT</name>
<evidence type="ECO:0000256" key="3">
    <source>
        <dbReference type="ARBA" id="ARBA00005141"/>
    </source>
</evidence>
<comment type="similarity">
    <text evidence="4">Belongs to the KdsC family.</text>
</comment>
<organism evidence="11 12">
    <name type="scientific">Marivirga lumbricoides</name>
    <dbReference type="NCBI Taxonomy" id="1046115"/>
    <lineage>
        <taxon>Bacteria</taxon>
        <taxon>Pseudomonadati</taxon>
        <taxon>Bacteroidota</taxon>
        <taxon>Cytophagia</taxon>
        <taxon>Cytophagales</taxon>
        <taxon>Marivirgaceae</taxon>
        <taxon>Marivirga</taxon>
    </lineage>
</organism>
<dbReference type="InterPro" id="IPR036412">
    <property type="entry name" value="HAD-like_sf"/>
</dbReference>
<evidence type="ECO:0000256" key="10">
    <source>
        <dbReference type="ARBA" id="ARBA00022842"/>
    </source>
</evidence>
<comment type="cofactor">
    <cofactor evidence="2">
        <name>Mg(2+)</name>
        <dbReference type="ChEBI" id="CHEBI:18420"/>
    </cofactor>
</comment>
<dbReference type="Pfam" id="PF02348">
    <property type="entry name" value="CTP_transf_3"/>
    <property type="match status" value="1"/>
</dbReference>
<comment type="similarity">
    <text evidence="5">Belongs to the CMP-NeuNAc synthase family.</text>
</comment>
<comment type="catalytic activity">
    <reaction evidence="1">
        <text>an N-acylneuraminate + CTP = a CMP-N-acyl-beta-neuraminate + diphosphate</text>
        <dbReference type="Rhea" id="RHEA:11344"/>
        <dbReference type="ChEBI" id="CHEBI:33019"/>
        <dbReference type="ChEBI" id="CHEBI:37563"/>
        <dbReference type="ChEBI" id="CHEBI:60073"/>
        <dbReference type="ChEBI" id="CHEBI:68671"/>
        <dbReference type="EC" id="2.7.7.43"/>
    </reaction>
</comment>
<dbReference type="InterPro" id="IPR029044">
    <property type="entry name" value="Nucleotide-diphossugar_trans"/>
</dbReference>
<evidence type="ECO:0000313" key="12">
    <source>
        <dbReference type="Proteomes" id="UP000636010"/>
    </source>
</evidence>
<dbReference type="Gene3D" id="3.40.50.1000">
    <property type="entry name" value="HAD superfamily/HAD-like"/>
    <property type="match status" value="1"/>
</dbReference>
<evidence type="ECO:0000313" key="11">
    <source>
        <dbReference type="EMBL" id="GGC32102.1"/>
    </source>
</evidence>
<keyword evidence="12" id="KW-1185">Reference proteome</keyword>
<gene>
    <name evidence="11" type="ORF">GCM10011506_16940</name>
</gene>
<keyword evidence="8" id="KW-0479">Metal-binding</keyword>
<dbReference type="SFLD" id="SFLDG01138">
    <property type="entry name" value="C1.6.2:_Deoxy-d-mannose-octulo"/>
    <property type="match status" value="1"/>
</dbReference>
<dbReference type="PANTHER" id="PTHR21485:SF3">
    <property type="entry name" value="N-ACYLNEURAMINATE CYTIDYLYLTRANSFERASE"/>
    <property type="match status" value="1"/>
</dbReference>
<dbReference type="GO" id="GO:0016779">
    <property type="term" value="F:nucleotidyltransferase activity"/>
    <property type="evidence" value="ECO:0007669"/>
    <property type="project" value="UniProtKB-KW"/>
</dbReference>
<dbReference type="EMBL" id="BMEC01000005">
    <property type="protein sequence ID" value="GGC32102.1"/>
    <property type="molecule type" value="Genomic_DNA"/>
</dbReference>
<evidence type="ECO:0000256" key="9">
    <source>
        <dbReference type="ARBA" id="ARBA00022801"/>
    </source>
</evidence>
<dbReference type="SUPFAM" id="SSF56784">
    <property type="entry name" value="HAD-like"/>
    <property type="match status" value="1"/>
</dbReference>